<dbReference type="SUPFAM" id="SSF55729">
    <property type="entry name" value="Acyl-CoA N-acyltransferases (Nat)"/>
    <property type="match status" value="1"/>
</dbReference>
<protein>
    <submittedName>
        <fullName evidence="4">GNAT family N-acetyltransferase</fullName>
        <ecNumber evidence="4">2.3.-.-</ecNumber>
    </submittedName>
</protein>
<gene>
    <name evidence="4" type="ORF">ACFQPE_11795</name>
</gene>
<reference evidence="4 5" key="1">
    <citation type="journal article" date="2019" name="Int. J. Syst. Evol. Microbiol.">
        <title>The Global Catalogue of Microorganisms (GCM) 10K type strain sequencing project: providing services to taxonomists for standard genome sequencing and annotation.</title>
        <authorList>
            <consortium name="The Broad Institute Genomics Platform"/>
            <consortium name="The Broad Institute Genome Sequencing Center for Infectious Disease"/>
            <person name="Wu L."/>
            <person name="Ma J."/>
        </authorList>
    </citation>
    <scope>NUCLEOTIDE SEQUENCE [LARGE SCALE GENOMIC DNA]</scope>
    <source>
        <strain evidence="4 5">PSR21</strain>
    </source>
</reference>
<name>A0ABD6AAV0_9EURY</name>
<dbReference type="GO" id="GO:0016746">
    <property type="term" value="F:acyltransferase activity"/>
    <property type="evidence" value="ECO:0007669"/>
    <property type="project" value="UniProtKB-KW"/>
</dbReference>
<dbReference type="InterPro" id="IPR000182">
    <property type="entry name" value="GNAT_dom"/>
</dbReference>
<dbReference type="Proteomes" id="UP001596547">
    <property type="component" value="Unassembled WGS sequence"/>
</dbReference>
<evidence type="ECO:0000256" key="2">
    <source>
        <dbReference type="ARBA" id="ARBA00023315"/>
    </source>
</evidence>
<feature type="domain" description="N-acetyltransferase" evidence="3">
    <location>
        <begin position="4"/>
        <end position="163"/>
    </location>
</feature>
<dbReference type="EC" id="2.3.-.-" evidence="4"/>
<keyword evidence="5" id="KW-1185">Reference proteome</keyword>
<dbReference type="Pfam" id="PF00583">
    <property type="entry name" value="Acetyltransf_1"/>
    <property type="match status" value="1"/>
</dbReference>
<accession>A0ABD6AAV0</accession>
<sequence>MADVTVRPATPDDVPGIRRIARRGWEAAYGDFLADETVERALAEWYAPAFVRDAVERDGTIYRVAVADGEVVGYATGRVDDVGRLTSLYVDPDRWGEGIGTRLLEAVFDRLRERGVGRLEVRVLAVNEVGRAFYESRGLEPVAEAETDLFGASHREVVYAGST</sequence>
<dbReference type="EMBL" id="JBHTBF010000002">
    <property type="protein sequence ID" value="MFC7317466.1"/>
    <property type="molecule type" value="Genomic_DNA"/>
</dbReference>
<evidence type="ECO:0000256" key="1">
    <source>
        <dbReference type="ARBA" id="ARBA00022679"/>
    </source>
</evidence>
<dbReference type="InterPro" id="IPR050832">
    <property type="entry name" value="Bact_Acetyltransf"/>
</dbReference>
<evidence type="ECO:0000313" key="4">
    <source>
        <dbReference type="EMBL" id="MFC7317466.1"/>
    </source>
</evidence>
<evidence type="ECO:0000259" key="3">
    <source>
        <dbReference type="PROSITE" id="PS51186"/>
    </source>
</evidence>
<dbReference type="GeneID" id="79315864"/>
<dbReference type="PANTHER" id="PTHR43877:SF1">
    <property type="entry name" value="ACETYLTRANSFERASE"/>
    <property type="match status" value="1"/>
</dbReference>
<keyword evidence="2 4" id="KW-0012">Acyltransferase</keyword>
<dbReference type="CDD" id="cd04301">
    <property type="entry name" value="NAT_SF"/>
    <property type="match status" value="1"/>
</dbReference>
<keyword evidence="1 4" id="KW-0808">Transferase</keyword>
<organism evidence="4 5">
    <name type="scientific">Halomarina halobia</name>
    <dbReference type="NCBI Taxonomy" id="3033386"/>
    <lineage>
        <taxon>Archaea</taxon>
        <taxon>Methanobacteriati</taxon>
        <taxon>Methanobacteriota</taxon>
        <taxon>Stenosarchaea group</taxon>
        <taxon>Halobacteria</taxon>
        <taxon>Halobacteriales</taxon>
        <taxon>Natronomonadaceae</taxon>
        <taxon>Halomarina</taxon>
    </lineage>
</organism>
<evidence type="ECO:0000313" key="5">
    <source>
        <dbReference type="Proteomes" id="UP001596547"/>
    </source>
</evidence>
<dbReference type="Gene3D" id="3.40.630.30">
    <property type="match status" value="1"/>
</dbReference>
<dbReference type="PANTHER" id="PTHR43877">
    <property type="entry name" value="AMINOALKYLPHOSPHONATE N-ACETYLTRANSFERASE-RELATED-RELATED"/>
    <property type="match status" value="1"/>
</dbReference>
<dbReference type="AlphaFoldDB" id="A0ABD6AAV0"/>
<dbReference type="InterPro" id="IPR016181">
    <property type="entry name" value="Acyl_CoA_acyltransferase"/>
</dbReference>
<dbReference type="RefSeq" id="WP_276303288.1">
    <property type="nucleotide sequence ID" value="NZ_CP119992.1"/>
</dbReference>
<dbReference type="PROSITE" id="PS51186">
    <property type="entry name" value="GNAT"/>
    <property type="match status" value="1"/>
</dbReference>
<comment type="caution">
    <text evidence="4">The sequence shown here is derived from an EMBL/GenBank/DDBJ whole genome shotgun (WGS) entry which is preliminary data.</text>
</comment>
<proteinExistence type="predicted"/>